<keyword evidence="2" id="KW-1185">Reference proteome</keyword>
<reference evidence="1" key="1">
    <citation type="submission" date="2023-01" db="EMBL/GenBank/DDBJ databases">
        <authorList>
            <person name="Van Ghelder C."/>
            <person name="Rancurel C."/>
        </authorList>
    </citation>
    <scope>NUCLEOTIDE SEQUENCE</scope>
    <source>
        <strain evidence="1">CNCM I-4278</strain>
    </source>
</reference>
<dbReference type="AlphaFoldDB" id="A0A9W4XP05"/>
<name>A0A9W4XP05_9PLEO</name>
<accession>A0A9W4XP05</accession>
<evidence type="ECO:0000313" key="2">
    <source>
        <dbReference type="Proteomes" id="UP001152607"/>
    </source>
</evidence>
<gene>
    <name evidence="1" type="ORF">PDIGIT_LOCUS309</name>
</gene>
<dbReference type="Proteomes" id="UP001152607">
    <property type="component" value="Unassembled WGS sequence"/>
</dbReference>
<protein>
    <submittedName>
        <fullName evidence="1">Uncharacterized protein</fullName>
    </submittedName>
</protein>
<organism evidence="1 2">
    <name type="scientific">Periconia digitata</name>
    <dbReference type="NCBI Taxonomy" id="1303443"/>
    <lineage>
        <taxon>Eukaryota</taxon>
        <taxon>Fungi</taxon>
        <taxon>Dikarya</taxon>
        <taxon>Ascomycota</taxon>
        <taxon>Pezizomycotina</taxon>
        <taxon>Dothideomycetes</taxon>
        <taxon>Pleosporomycetidae</taxon>
        <taxon>Pleosporales</taxon>
        <taxon>Massarineae</taxon>
        <taxon>Periconiaceae</taxon>
        <taxon>Periconia</taxon>
    </lineage>
</organism>
<comment type="caution">
    <text evidence="1">The sequence shown here is derived from an EMBL/GenBank/DDBJ whole genome shotgun (WGS) entry which is preliminary data.</text>
</comment>
<dbReference type="EMBL" id="CAOQHR010000001">
    <property type="protein sequence ID" value="CAI6233543.1"/>
    <property type="molecule type" value="Genomic_DNA"/>
</dbReference>
<evidence type="ECO:0000313" key="1">
    <source>
        <dbReference type="EMBL" id="CAI6233543.1"/>
    </source>
</evidence>
<proteinExistence type="predicted"/>
<sequence>MQILDWIELFLGSFLFIEAETHRLELKMIPRFQRIEMACKIEGVVKSLLDLGSMLPTRNLFLFREQYTERIDSFVSRFRIIQLPFSQLG</sequence>